<reference evidence="3" key="1">
    <citation type="submission" date="2010-05" db="EMBL/GenBank/DDBJ databases">
        <title>Complete sequence of Staphylothermus hellenicus DSM 12710.</title>
        <authorList>
            <consortium name="US DOE Joint Genome Institute"/>
            <person name="Lucas S."/>
            <person name="Copeland A."/>
            <person name="Lapidus A."/>
            <person name="Cheng J.-F."/>
            <person name="Bruce D."/>
            <person name="Goodwin L."/>
            <person name="Pitluck S."/>
            <person name="Davenport K."/>
            <person name="Detter J.C."/>
            <person name="Han C."/>
            <person name="Tapia R."/>
            <person name="Larimer F."/>
            <person name="Land M."/>
            <person name="Hauser L."/>
            <person name="Kyrpides N."/>
            <person name="Mikhailova N."/>
            <person name="Anderson I.J."/>
            <person name="Woyke T."/>
        </authorList>
    </citation>
    <scope>NUCLEOTIDE SEQUENCE [LARGE SCALE GENOMIC DNA]</scope>
    <source>
        <strain evidence="3">DSM 12710 / JCM 10830 / BK20S6-10-b1 / P8</strain>
    </source>
</reference>
<protein>
    <submittedName>
        <fullName evidence="2">Uncharacterized protein</fullName>
    </submittedName>
</protein>
<name>D7DCB2_STAHD</name>
<feature type="region of interest" description="Disordered" evidence="1">
    <location>
        <begin position="1"/>
        <end position="25"/>
    </location>
</feature>
<accession>D7DCB2</accession>
<gene>
    <name evidence="2" type="ordered locus">Shell_0687</name>
</gene>
<evidence type="ECO:0000313" key="3">
    <source>
        <dbReference type="Proteomes" id="UP000002573"/>
    </source>
</evidence>
<dbReference type="EMBL" id="CP002051">
    <property type="protein sequence ID" value="ADI31809.1"/>
    <property type="molecule type" value="Genomic_DNA"/>
</dbReference>
<evidence type="ECO:0000256" key="1">
    <source>
        <dbReference type="SAM" id="MobiDB-lite"/>
    </source>
</evidence>
<dbReference type="AlphaFoldDB" id="D7DCB2"/>
<dbReference type="STRING" id="591019.Shell_0687"/>
<dbReference type="Proteomes" id="UP000002573">
    <property type="component" value="Chromosome"/>
</dbReference>
<evidence type="ECO:0000313" key="2">
    <source>
        <dbReference type="EMBL" id="ADI31809.1"/>
    </source>
</evidence>
<keyword evidence="3" id="KW-1185">Reference proteome</keyword>
<organism evidence="2 3">
    <name type="scientific">Staphylothermus hellenicus (strain DSM 12710 / JCM 10830 / BK20S6-10-b1 / P8)</name>
    <dbReference type="NCBI Taxonomy" id="591019"/>
    <lineage>
        <taxon>Archaea</taxon>
        <taxon>Thermoproteota</taxon>
        <taxon>Thermoprotei</taxon>
        <taxon>Desulfurococcales</taxon>
        <taxon>Desulfurococcaceae</taxon>
        <taxon>Staphylothermus</taxon>
    </lineage>
</organism>
<proteinExistence type="predicted"/>
<dbReference type="HOGENOM" id="CLU_2802442_0_0_2"/>
<sequence length="67" mass="6824">MGAGLDISEDVGSTPFPPESQPMKPEAGRLAVAKATNATKATASQNGVLPYIGLGSRPIQSCRLLVG</sequence>
<reference evidence="2 3" key="2">
    <citation type="journal article" date="2011" name="Stand. Genomic Sci.">
        <title>Complete genome sequence of Staphylothermus hellenicus P8.</title>
        <authorList>
            <person name="Anderson I."/>
            <person name="Wirth R."/>
            <person name="Lucas S."/>
            <person name="Copeland A."/>
            <person name="Lapidus A."/>
            <person name="Cheng J.F."/>
            <person name="Goodwin L."/>
            <person name="Pitluck S."/>
            <person name="Davenport K."/>
            <person name="Detter J.C."/>
            <person name="Han C."/>
            <person name="Tapia R."/>
            <person name="Land M."/>
            <person name="Hauser L."/>
            <person name="Pati A."/>
            <person name="Mikhailova N."/>
            <person name="Woyke T."/>
            <person name="Klenk H.P."/>
            <person name="Kyrpides N."/>
            <person name="Ivanova N."/>
        </authorList>
    </citation>
    <scope>NUCLEOTIDE SEQUENCE [LARGE SCALE GENOMIC DNA]</scope>
    <source>
        <strain evidence="3">DSM 12710 / JCM 10830 / BK20S6-10-b1 / P8</strain>
    </source>
</reference>
<dbReference type="KEGG" id="shc:Shell_0687"/>